<evidence type="ECO:0000313" key="3">
    <source>
        <dbReference type="Proteomes" id="UP001642406"/>
    </source>
</evidence>
<dbReference type="PANTHER" id="PTHR24148:SF73">
    <property type="entry name" value="HET DOMAIN PROTEIN (AFU_ORTHOLOGUE AFUA_8G01020)"/>
    <property type="match status" value="1"/>
</dbReference>
<proteinExistence type="predicted"/>
<sequence>MTYRYAPVDESRHKIRLLTLLPSKPNELLRGTIASYSLADNVPPPPYKALSYCWGDPSSVASIFVDSCPLPIAHDLNVVLRHLRFLQEKRVLWIDAICINHLHQPAGCV</sequence>
<dbReference type="InterPro" id="IPR010730">
    <property type="entry name" value="HET"/>
</dbReference>
<evidence type="ECO:0000313" key="2">
    <source>
        <dbReference type="EMBL" id="CAK7224055.1"/>
    </source>
</evidence>
<gene>
    <name evidence="2" type="ORF">SBRCBS47491_005418</name>
</gene>
<dbReference type="PANTHER" id="PTHR24148">
    <property type="entry name" value="ANKYRIN REPEAT DOMAIN-CONTAINING PROTEIN 39 HOMOLOG-RELATED"/>
    <property type="match status" value="1"/>
</dbReference>
<keyword evidence="3" id="KW-1185">Reference proteome</keyword>
<comment type="caution">
    <text evidence="2">The sequence shown here is derived from an EMBL/GenBank/DDBJ whole genome shotgun (WGS) entry which is preliminary data.</text>
</comment>
<protein>
    <recommendedName>
        <fullName evidence="1">Heterokaryon incompatibility domain-containing protein</fullName>
    </recommendedName>
</protein>
<dbReference type="Proteomes" id="UP001642406">
    <property type="component" value="Unassembled WGS sequence"/>
</dbReference>
<reference evidence="2 3" key="1">
    <citation type="submission" date="2024-01" db="EMBL/GenBank/DDBJ databases">
        <authorList>
            <person name="Allen C."/>
            <person name="Tagirdzhanova G."/>
        </authorList>
    </citation>
    <scope>NUCLEOTIDE SEQUENCE [LARGE SCALE GENOMIC DNA]</scope>
</reference>
<evidence type="ECO:0000259" key="1">
    <source>
        <dbReference type="Pfam" id="PF06985"/>
    </source>
</evidence>
<dbReference type="Pfam" id="PF06985">
    <property type="entry name" value="HET"/>
    <property type="match status" value="1"/>
</dbReference>
<feature type="domain" description="Heterokaryon incompatibility" evidence="1">
    <location>
        <begin position="47"/>
        <end position="101"/>
    </location>
</feature>
<organism evidence="2 3">
    <name type="scientific">Sporothrix bragantina</name>
    <dbReference type="NCBI Taxonomy" id="671064"/>
    <lineage>
        <taxon>Eukaryota</taxon>
        <taxon>Fungi</taxon>
        <taxon>Dikarya</taxon>
        <taxon>Ascomycota</taxon>
        <taxon>Pezizomycotina</taxon>
        <taxon>Sordariomycetes</taxon>
        <taxon>Sordariomycetidae</taxon>
        <taxon>Ophiostomatales</taxon>
        <taxon>Ophiostomataceae</taxon>
        <taxon>Sporothrix</taxon>
    </lineage>
</organism>
<accession>A0ABP0BXC7</accession>
<dbReference type="EMBL" id="CAWUHC010000047">
    <property type="protein sequence ID" value="CAK7224055.1"/>
    <property type="molecule type" value="Genomic_DNA"/>
</dbReference>
<dbReference type="InterPro" id="IPR052895">
    <property type="entry name" value="HetReg/Transcr_Mod"/>
</dbReference>
<name>A0ABP0BXC7_9PEZI</name>